<accession>A0A343TIL9</accession>
<keyword evidence="4" id="KW-0067">ATP-binding</keyword>
<dbReference type="AlphaFoldDB" id="A0A343TIL9"/>
<dbReference type="SUPFAM" id="SSF46785">
    <property type="entry name" value="Winged helix' DNA-binding domain"/>
    <property type="match status" value="1"/>
</dbReference>
<dbReference type="InterPro" id="IPR049945">
    <property type="entry name" value="AAA_22"/>
</dbReference>
<dbReference type="InterPro" id="IPR027417">
    <property type="entry name" value="P-loop_NTPase"/>
</dbReference>
<dbReference type="Gene3D" id="1.10.8.60">
    <property type="match status" value="1"/>
</dbReference>
<dbReference type="InterPro" id="IPR050311">
    <property type="entry name" value="ORC1/CDC6"/>
</dbReference>
<dbReference type="CDD" id="cd18139">
    <property type="entry name" value="HLD_clamp_RarA"/>
    <property type="match status" value="1"/>
</dbReference>
<dbReference type="PANTHER" id="PTHR10763">
    <property type="entry name" value="CELL DIVISION CONTROL PROTEIN 6-RELATED"/>
    <property type="match status" value="1"/>
</dbReference>
<evidence type="ECO:0000313" key="7">
    <source>
        <dbReference type="Proteomes" id="UP000263012"/>
    </source>
</evidence>
<evidence type="ECO:0000256" key="2">
    <source>
        <dbReference type="ARBA" id="ARBA00022705"/>
    </source>
</evidence>
<protein>
    <submittedName>
        <fullName evidence="6">Orc1/cdc6 family replication initiation protein</fullName>
    </submittedName>
</protein>
<keyword evidence="7" id="KW-1185">Reference proteome</keyword>
<dbReference type="Gene3D" id="1.10.10.10">
    <property type="entry name" value="Winged helix-like DNA-binding domain superfamily/Winged helix DNA-binding domain"/>
    <property type="match status" value="1"/>
</dbReference>
<evidence type="ECO:0000259" key="5">
    <source>
        <dbReference type="SMART" id="SM00382"/>
    </source>
</evidence>
<dbReference type="Pfam" id="PF22703">
    <property type="entry name" value="Cdc6_lid"/>
    <property type="match status" value="1"/>
</dbReference>
<comment type="similarity">
    <text evidence="1">Belongs to the CDC6/cdc18 family.</text>
</comment>
<dbReference type="InterPro" id="IPR036388">
    <property type="entry name" value="WH-like_DNA-bd_sf"/>
</dbReference>
<dbReference type="SMART" id="SM00382">
    <property type="entry name" value="AAA"/>
    <property type="match status" value="1"/>
</dbReference>
<evidence type="ECO:0000256" key="1">
    <source>
        <dbReference type="ARBA" id="ARBA00006184"/>
    </source>
</evidence>
<dbReference type="Pfam" id="PF13401">
    <property type="entry name" value="AAA_22"/>
    <property type="match status" value="1"/>
</dbReference>
<gene>
    <name evidence="6" type="ORF">AArcSl_1310</name>
</gene>
<evidence type="ECO:0000256" key="3">
    <source>
        <dbReference type="ARBA" id="ARBA00022741"/>
    </source>
</evidence>
<dbReference type="Gene3D" id="3.40.50.300">
    <property type="entry name" value="P-loop containing nucleotide triphosphate hydrolases"/>
    <property type="match status" value="1"/>
</dbReference>
<dbReference type="InterPro" id="IPR036390">
    <property type="entry name" value="WH_DNA-bd_sf"/>
</dbReference>
<dbReference type="CDD" id="cd00009">
    <property type="entry name" value="AAA"/>
    <property type="match status" value="1"/>
</dbReference>
<dbReference type="Proteomes" id="UP000263012">
    <property type="component" value="Chromosome"/>
</dbReference>
<evidence type="ECO:0000256" key="4">
    <source>
        <dbReference type="ARBA" id="ARBA00022840"/>
    </source>
</evidence>
<feature type="domain" description="AAA+ ATPase" evidence="5">
    <location>
        <begin position="48"/>
        <end position="191"/>
    </location>
</feature>
<dbReference type="GO" id="GO:0006260">
    <property type="term" value="P:DNA replication"/>
    <property type="evidence" value="ECO:0007669"/>
    <property type="project" value="UniProtKB-KW"/>
</dbReference>
<keyword evidence="2" id="KW-0235">DNA replication</keyword>
<proteinExistence type="inferred from homology"/>
<dbReference type="SUPFAM" id="SSF52540">
    <property type="entry name" value="P-loop containing nucleoside triphosphate hydrolases"/>
    <property type="match status" value="1"/>
</dbReference>
<keyword evidence="3" id="KW-0547">Nucleotide-binding</keyword>
<reference evidence="7" key="1">
    <citation type="submission" date="2017-11" db="EMBL/GenBank/DDBJ databases">
        <title>Phenotypic and genomic properties of facultatively anaerobic sulfur-reducing natronoarchaea from hypersaline soda lakes.</title>
        <authorList>
            <person name="Sorokin D.Y."/>
            <person name="Kublanov I.V."/>
            <person name="Roman P."/>
            <person name="Sinninghe Damste J.S."/>
            <person name="Golyshin P.N."/>
            <person name="Rojo D."/>
            <person name="Ciordia S."/>
            <person name="Mena M.D.C."/>
            <person name="Ferrer M."/>
            <person name="Messina E."/>
            <person name="Smedile F."/>
            <person name="La Spada G."/>
            <person name="La Cono V."/>
            <person name="Yakimov M.M."/>
        </authorList>
    </citation>
    <scope>NUCLEOTIDE SEQUENCE [LARGE SCALE GENOMIC DNA]</scope>
    <source>
        <strain evidence="7">AArc-Sl</strain>
    </source>
</reference>
<dbReference type="InterPro" id="IPR003593">
    <property type="entry name" value="AAA+_ATPase"/>
</dbReference>
<dbReference type="GO" id="GO:0005524">
    <property type="term" value="F:ATP binding"/>
    <property type="evidence" value="ECO:0007669"/>
    <property type="project" value="UniProtKB-KW"/>
</dbReference>
<dbReference type="GO" id="GO:0016887">
    <property type="term" value="F:ATP hydrolysis activity"/>
    <property type="evidence" value="ECO:0007669"/>
    <property type="project" value="InterPro"/>
</dbReference>
<dbReference type="EMBL" id="CP025066">
    <property type="protein sequence ID" value="AUX08941.1"/>
    <property type="molecule type" value="Genomic_DNA"/>
</dbReference>
<dbReference type="PANTHER" id="PTHR10763:SF22">
    <property type="entry name" value="ORC1-TYPE DNA REPLICATION PROTEIN"/>
    <property type="match status" value="1"/>
</dbReference>
<evidence type="ECO:0000313" key="6">
    <source>
        <dbReference type="EMBL" id="AUX08941.1"/>
    </source>
</evidence>
<name>A0A343TIL9_9EURY</name>
<dbReference type="InterPro" id="IPR055237">
    <property type="entry name" value="Cdc6_lid"/>
</dbReference>
<organism evidence="6 7">
    <name type="scientific">Halalkaliarchaeum desulfuricum</name>
    <dbReference type="NCBI Taxonomy" id="2055893"/>
    <lineage>
        <taxon>Archaea</taxon>
        <taxon>Methanobacteriati</taxon>
        <taxon>Methanobacteriota</taxon>
        <taxon>Stenosarchaea group</taxon>
        <taxon>Halobacteria</taxon>
        <taxon>Halobacteriales</taxon>
        <taxon>Haloferacaceae</taxon>
        <taxon>Halalkaliarchaeum</taxon>
    </lineage>
</organism>
<dbReference type="KEGG" id="hdf:AArcSl_1310"/>
<sequence length="342" mass="38836">MSSPPDPSDMIRDARVLQDDHLPREIVHRHSEMSQLAGALEPVVDGDKPQHAVLTGPSGAGKTCIARATLDRLEEQVLDVHTAHVDCWLHTSDFRVLYKLLESVGTTYDIHRTTPLDELLLRLEEIDKPYLVVLDEADQLEDPGLLRQLYAIPRVTMVLIANRERDLFDPLDSRLQSRLRSSEHVAFDKYSHGELVAILSDRVEWGLAQDVVTDDQLDRMATAACGNARDAIGILRTAARRAERDGATELRTADIEAAIPEARTELRQKSLDRLSSHQLAVYEVLRSGGELMPKEIYSRYEDRVDEPRSKRTIRTYLRKLEQYNLVESEGRGPSRRYEIVTK</sequence>